<dbReference type="AlphaFoldDB" id="A0A4C1Z1A5"/>
<keyword evidence="2" id="KW-1185">Reference proteome</keyword>
<reference evidence="1 2" key="1">
    <citation type="journal article" date="2019" name="Commun. Biol.">
        <title>The bagworm genome reveals a unique fibroin gene that provides high tensile strength.</title>
        <authorList>
            <person name="Kono N."/>
            <person name="Nakamura H."/>
            <person name="Ohtoshi R."/>
            <person name="Tomita M."/>
            <person name="Numata K."/>
            <person name="Arakawa K."/>
        </authorList>
    </citation>
    <scope>NUCLEOTIDE SEQUENCE [LARGE SCALE GENOMIC DNA]</scope>
</reference>
<name>A0A4C1Z1A5_EUMVA</name>
<proteinExistence type="predicted"/>
<organism evidence="1 2">
    <name type="scientific">Eumeta variegata</name>
    <name type="common">Bagworm moth</name>
    <name type="synonym">Eumeta japonica</name>
    <dbReference type="NCBI Taxonomy" id="151549"/>
    <lineage>
        <taxon>Eukaryota</taxon>
        <taxon>Metazoa</taxon>
        <taxon>Ecdysozoa</taxon>
        <taxon>Arthropoda</taxon>
        <taxon>Hexapoda</taxon>
        <taxon>Insecta</taxon>
        <taxon>Pterygota</taxon>
        <taxon>Neoptera</taxon>
        <taxon>Endopterygota</taxon>
        <taxon>Lepidoptera</taxon>
        <taxon>Glossata</taxon>
        <taxon>Ditrysia</taxon>
        <taxon>Tineoidea</taxon>
        <taxon>Psychidae</taxon>
        <taxon>Oiketicinae</taxon>
        <taxon>Eumeta</taxon>
    </lineage>
</organism>
<gene>
    <name evidence="1" type="ORF">EVAR_61802_1</name>
</gene>
<evidence type="ECO:0000313" key="2">
    <source>
        <dbReference type="Proteomes" id="UP000299102"/>
    </source>
</evidence>
<dbReference type="EMBL" id="BGZK01001505">
    <property type="protein sequence ID" value="GBP81310.1"/>
    <property type="molecule type" value="Genomic_DNA"/>
</dbReference>
<protein>
    <submittedName>
        <fullName evidence="1">Uncharacterized protein</fullName>
    </submittedName>
</protein>
<sequence length="92" mass="10373">MVMWHSCGQHRDAKWKRATKKMVPLARAATWTEVSVKAKGGMTTRKVLDGGSWYRQPSKKNQEQLNRISKMLLDYLGGIFGANPLTPSKPKS</sequence>
<comment type="caution">
    <text evidence="1">The sequence shown here is derived from an EMBL/GenBank/DDBJ whole genome shotgun (WGS) entry which is preliminary data.</text>
</comment>
<dbReference type="Proteomes" id="UP000299102">
    <property type="component" value="Unassembled WGS sequence"/>
</dbReference>
<accession>A0A4C1Z1A5</accession>
<evidence type="ECO:0000313" key="1">
    <source>
        <dbReference type="EMBL" id="GBP81310.1"/>
    </source>
</evidence>